<keyword evidence="2" id="KW-1185">Reference proteome</keyword>
<evidence type="ECO:0000313" key="1">
    <source>
        <dbReference type="EMBL" id="SMP93235.1"/>
    </source>
</evidence>
<dbReference type="Proteomes" id="UP001158050">
    <property type="component" value="Unassembled WGS sequence"/>
</dbReference>
<sequence length="92" mass="11221">MNLYTDTLFQFDALLTYKYTFNNKKGYLVEEYIHCIILEHLEMFDGQTPRKIKINQIHNLEQYFSNPEYNNFSERILKTDDLEFIINWKSGR</sequence>
<dbReference type="RefSeq" id="WP_283416779.1">
    <property type="nucleotide sequence ID" value="NZ_FXUO01000004.1"/>
</dbReference>
<gene>
    <name evidence="1" type="ORF">SAMN05421679_104342</name>
</gene>
<organism evidence="1 2">
    <name type="scientific">Epilithonimonas pallida</name>
    <dbReference type="NCBI Taxonomy" id="373671"/>
    <lineage>
        <taxon>Bacteria</taxon>
        <taxon>Pseudomonadati</taxon>
        <taxon>Bacteroidota</taxon>
        <taxon>Flavobacteriia</taxon>
        <taxon>Flavobacteriales</taxon>
        <taxon>Weeksellaceae</taxon>
        <taxon>Chryseobacterium group</taxon>
        <taxon>Epilithonimonas</taxon>
    </lineage>
</organism>
<proteinExistence type="predicted"/>
<dbReference type="EMBL" id="FXUO01000004">
    <property type="protein sequence ID" value="SMP93235.1"/>
    <property type="molecule type" value="Genomic_DNA"/>
</dbReference>
<accession>A0ABY1R2D4</accession>
<comment type="caution">
    <text evidence="1">The sequence shown here is derived from an EMBL/GenBank/DDBJ whole genome shotgun (WGS) entry which is preliminary data.</text>
</comment>
<evidence type="ECO:0000313" key="2">
    <source>
        <dbReference type="Proteomes" id="UP001158050"/>
    </source>
</evidence>
<reference evidence="1 2" key="1">
    <citation type="submission" date="2017-05" db="EMBL/GenBank/DDBJ databases">
        <authorList>
            <person name="Varghese N."/>
            <person name="Submissions S."/>
        </authorList>
    </citation>
    <scope>NUCLEOTIDE SEQUENCE [LARGE SCALE GENOMIC DNA]</scope>
    <source>
        <strain evidence="1 2">DSM 18015</strain>
    </source>
</reference>
<protein>
    <submittedName>
        <fullName evidence="1">Uncharacterized protein</fullName>
    </submittedName>
</protein>
<name>A0ABY1R2D4_9FLAO</name>